<feature type="compositionally biased region" description="Polar residues" evidence="1">
    <location>
        <begin position="365"/>
        <end position="377"/>
    </location>
</feature>
<feature type="compositionally biased region" description="Basic residues" evidence="1">
    <location>
        <begin position="572"/>
        <end position="590"/>
    </location>
</feature>
<feature type="compositionally biased region" description="Acidic residues" evidence="1">
    <location>
        <begin position="553"/>
        <end position="566"/>
    </location>
</feature>
<feature type="compositionally biased region" description="Polar residues" evidence="1">
    <location>
        <begin position="705"/>
        <end position="721"/>
    </location>
</feature>
<feature type="compositionally biased region" description="Basic and acidic residues" evidence="1">
    <location>
        <begin position="859"/>
        <end position="876"/>
    </location>
</feature>
<evidence type="ECO:0000313" key="2">
    <source>
        <dbReference type="EMBL" id="KAF9578563.1"/>
    </source>
</evidence>
<feature type="region of interest" description="Disordered" evidence="1">
    <location>
        <begin position="1"/>
        <end position="393"/>
    </location>
</feature>
<dbReference type="AlphaFoldDB" id="A0A9P6FN97"/>
<evidence type="ECO:0000313" key="3">
    <source>
        <dbReference type="Proteomes" id="UP000780801"/>
    </source>
</evidence>
<feature type="region of interest" description="Disordered" evidence="1">
    <location>
        <begin position="699"/>
        <end position="768"/>
    </location>
</feature>
<gene>
    <name evidence="2" type="ORF">BGW38_005573</name>
</gene>
<feature type="region of interest" description="Disordered" evidence="1">
    <location>
        <begin position="406"/>
        <end position="437"/>
    </location>
</feature>
<feature type="region of interest" description="Disordered" evidence="1">
    <location>
        <begin position="631"/>
        <end position="655"/>
    </location>
</feature>
<feature type="compositionally biased region" description="Acidic residues" evidence="1">
    <location>
        <begin position="981"/>
        <end position="1003"/>
    </location>
</feature>
<dbReference type="EMBL" id="JAABOA010003525">
    <property type="protein sequence ID" value="KAF9578563.1"/>
    <property type="molecule type" value="Genomic_DNA"/>
</dbReference>
<organism evidence="2 3">
    <name type="scientific">Lunasporangiospora selenospora</name>
    <dbReference type="NCBI Taxonomy" id="979761"/>
    <lineage>
        <taxon>Eukaryota</taxon>
        <taxon>Fungi</taxon>
        <taxon>Fungi incertae sedis</taxon>
        <taxon>Mucoromycota</taxon>
        <taxon>Mortierellomycotina</taxon>
        <taxon>Mortierellomycetes</taxon>
        <taxon>Mortierellales</taxon>
        <taxon>Mortierellaceae</taxon>
        <taxon>Lunasporangiospora</taxon>
    </lineage>
</organism>
<evidence type="ECO:0000256" key="1">
    <source>
        <dbReference type="SAM" id="MobiDB-lite"/>
    </source>
</evidence>
<comment type="caution">
    <text evidence="2">The sequence shown here is derived from an EMBL/GenBank/DDBJ whole genome shotgun (WGS) entry which is preliminary data.</text>
</comment>
<feature type="compositionally biased region" description="Low complexity" evidence="1">
    <location>
        <begin position="819"/>
        <end position="828"/>
    </location>
</feature>
<proteinExistence type="predicted"/>
<protein>
    <submittedName>
        <fullName evidence="2">Uncharacterized protein</fullName>
    </submittedName>
</protein>
<feature type="compositionally biased region" description="Acidic residues" evidence="1">
    <location>
        <begin position="907"/>
        <end position="918"/>
    </location>
</feature>
<feature type="compositionally biased region" description="Basic and acidic residues" evidence="1">
    <location>
        <begin position="314"/>
        <end position="328"/>
    </location>
</feature>
<keyword evidence="3" id="KW-1185">Reference proteome</keyword>
<feature type="compositionally biased region" description="Polar residues" evidence="1">
    <location>
        <begin position="155"/>
        <end position="164"/>
    </location>
</feature>
<feature type="compositionally biased region" description="Polar residues" evidence="1">
    <location>
        <begin position="59"/>
        <end position="73"/>
    </location>
</feature>
<feature type="compositionally biased region" description="Basic and acidic residues" evidence="1">
    <location>
        <begin position="634"/>
        <end position="644"/>
    </location>
</feature>
<name>A0A9P6FN97_9FUNG</name>
<sequence>GTREGPSRANSLASGLRQPTALPRWQPSGHHQGQWDQEKKDNGPDDALWTADKGFIARSSVQRFSNRPNSESVTGEPPRATLALRQEQATAGARFSNNHRDFVQESNRAEAEGKERAQTGPRHNNRAGEQRSHPSVGPIGPYGVTTTRGGEALQSPHSDQSFQSDRGIPVSEILKNKDIQKHVIAFRRSVNSNPSDRESGPSQSRSARPSESRAGSSTGKVASSGIDEVGSGQYPSRAGQALADPTDRGTRSIREGLDTQRISSLHRTSEGQPSDTLQGWRPDPRPRPYPHSGYSAPTGQGVAEQGEYGDENEEAHTTVELQRGDSSKYHASHQSGRALPSSTRVSTTVPGLQPSFSALRKASESVMSRPSSYQTHPSHLEQENLLINSPRKPRRLEVGRDLAMKDLQTSSGSEYGATDDRYAAPPSNYQTTARGDGPRADIEAAMARLDRDRSDPLDSILGQEDETINDPQVKKFESLVNEYIQMLRLVGVGKEDIGSIISSLMGIGQQALSSSGQDHRRALVANKGTQIESDEEMTGSVRKKKDRLRAVDSSDDNDDDSIEEMSSDDRRGRSKPRRREHSSAPRRNKGGPRSNQSPARSSGVKRIYHHQYPSGSRPTFGDLLARLSVSEMAGDSRSRTELRRSVAGSDSSDALHIHHHVHYKDEEAPGQETQADKSKFELLFQKLLEAISRMNHPNADLLHEPSTQSSSSGRKNQQQQMHDSRAGPSVNGAGTQLGRDGEPFKGTSSIRLSKGRDMPRSQGTGPTGAEYKFYAEWIRNLKPHVPELCSVCSRGHPPDQGSSPITVHRRPLQGPQRNSPTSTTPPISLSRGRPFTSEASSHPQRTFRSRSRGAWGGTETERDAEPARVRPPRPEGETVVENEDEPVWPRRSYRSRLANVHTRGSEQVEDEREEEAVTEETPVIQEEEEEEEPNGRVESKDDESNGDSEEAAHHIDEGKETEQDEDVDYRDNAEDEARGESEEEEEEEEEEVEDGGEEEDQDLECMSIEELLVVLDQTARQLKRLRDSYYDSGEKAKSQARILKQIDRYEVKLVKIETLLVATTTKGHVDGAEGGG</sequence>
<feature type="compositionally biased region" description="Basic and acidic residues" evidence="1">
    <location>
        <begin position="98"/>
        <end position="117"/>
    </location>
</feature>
<feature type="region of interest" description="Disordered" evidence="1">
    <location>
        <begin position="525"/>
        <end position="604"/>
    </location>
</feature>
<feature type="region of interest" description="Disordered" evidence="1">
    <location>
        <begin position="795"/>
        <end position="1003"/>
    </location>
</feature>
<reference evidence="2" key="1">
    <citation type="journal article" date="2020" name="Fungal Divers.">
        <title>Resolving the Mortierellaceae phylogeny through synthesis of multi-gene phylogenetics and phylogenomics.</title>
        <authorList>
            <person name="Vandepol N."/>
            <person name="Liber J."/>
            <person name="Desiro A."/>
            <person name="Na H."/>
            <person name="Kennedy M."/>
            <person name="Barry K."/>
            <person name="Grigoriev I.V."/>
            <person name="Miller A.N."/>
            <person name="O'Donnell K."/>
            <person name="Stajich J.E."/>
            <person name="Bonito G."/>
        </authorList>
    </citation>
    <scope>NUCLEOTIDE SEQUENCE</scope>
    <source>
        <strain evidence="2">KOD1015</strain>
    </source>
</reference>
<feature type="compositionally biased region" description="Polar residues" evidence="1">
    <location>
        <begin position="189"/>
        <end position="221"/>
    </location>
</feature>
<feature type="compositionally biased region" description="Basic and acidic residues" evidence="1">
    <location>
        <begin position="245"/>
        <end position="258"/>
    </location>
</feature>
<dbReference type="Proteomes" id="UP000780801">
    <property type="component" value="Unassembled WGS sequence"/>
</dbReference>
<feature type="compositionally biased region" description="Basic and acidic residues" evidence="1">
    <location>
        <begin position="969"/>
        <end position="980"/>
    </location>
</feature>
<feature type="compositionally biased region" description="Basic and acidic residues" evidence="1">
    <location>
        <begin position="933"/>
        <end position="943"/>
    </location>
</feature>
<accession>A0A9P6FN97</accession>
<feature type="compositionally biased region" description="Basic and acidic residues" evidence="1">
    <location>
        <begin position="950"/>
        <end position="961"/>
    </location>
</feature>
<feature type="compositionally biased region" description="Polar residues" evidence="1">
    <location>
        <begin position="332"/>
        <end position="356"/>
    </location>
</feature>
<feature type="non-terminal residue" evidence="2">
    <location>
        <position position="1076"/>
    </location>
</feature>
<feature type="compositionally biased region" description="Polar residues" evidence="1">
    <location>
        <begin position="260"/>
        <end position="277"/>
    </location>
</feature>
<feature type="non-terminal residue" evidence="2">
    <location>
        <position position="1"/>
    </location>
</feature>